<dbReference type="InterPro" id="IPR036291">
    <property type="entry name" value="NAD(P)-bd_dom_sf"/>
</dbReference>
<dbReference type="InterPro" id="IPR002347">
    <property type="entry name" value="SDR_fam"/>
</dbReference>
<dbReference type="GO" id="GO:0016491">
    <property type="term" value="F:oxidoreductase activity"/>
    <property type="evidence" value="ECO:0007669"/>
    <property type="project" value="UniProtKB-KW"/>
</dbReference>
<protein>
    <submittedName>
        <fullName evidence="4">SDR family oxidoreductase</fullName>
        <ecNumber evidence="4">1.-.-.-</ecNumber>
    </submittedName>
</protein>
<dbReference type="RefSeq" id="WP_302706637.1">
    <property type="nucleotide sequence ID" value="NZ_JAULSC010000004.1"/>
</dbReference>
<dbReference type="SUPFAM" id="SSF51735">
    <property type="entry name" value="NAD(P)-binding Rossmann-fold domains"/>
    <property type="match status" value="1"/>
</dbReference>
<comment type="caution">
    <text evidence="4">The sequence shown here is derived from an EMBL/GenBank/DDBJ whole genome shotgun (WGS) entry which is preliminary data.</text>
</comment>
<dbReference type="Gene3D" id="3.40.50.720">
    <property type="entry name" value="NAD(P)-binding Rossmann-like Domain"/>
    <property type="match status" value="1"/>
</dbReference>
<dbReference type="EC" id="1.-.-.-" evidence="4"/>
<reference evidence="4" key="1">
    <citation type="submission" date="2023-06" db="EMBL/GenBank/DDBJ databases">
        <title>Genome sequence of Nocardioides sp. SOB44.</title>
        <authorList>
            <person name="Zhang G."/>
        </authorList>
    </citation>
    <scope>NUCLEOTIDE SEQUENCE</scope>
    <source>
        <strain evidence="4">SOB44</strain>
    </source>
</reference>
<evidence type="ECO:0000259" key="3">
    <source>
        <dbReference type="SMART" id="SM00822"/>
    </source>
</evidence>
<dbReference type="CDD" id="cd05233">
    <property type="entry name" value="SDR_c"/>
    <property type="match status" value="1"/>
</dbReference>
<evidence type="ECO:0000313" key="5">
    <source>
        <dbReference type="Proteomes" id="UP001168363"/>
    </source>
</evidence>
<feature type="domain" description="Ketoreductase" evidence="3">
    <location>
        <begin position="44"/>
        <end position="188"/>
    </location>
</feature>
<evidence type="ECO:0000256" key="2">
    <source>
        <dbReference type="ARBA" id="ARBA00023002"/>
    </source>
</evidence>
<dbReference type="EMBL" id="JAULSC010000004">
    <property type="protein sequence ID" value="MDO3395353.1"/>
    <property type="molecule type" value="Genomic_DNA"/>
</dbReference>
<dbReference type="PANTHER" id="PTHR44196">
    <property type="entry name" value="DEHYDROGENASE/REDUCTASE SDR FAMILY MEMBER 7B"/>
    <property type="match status" value="1"/>
</dbReference>
<dbReference type="Pfam" id="PF00106">
    <property type="entry name" value="adh_short"/>
    <property type="match status" value="1"/>
</dbReference>
<sequence length="318" mass="33330">MESDLPTPGAGPCTHEDATVNLLDPFGLLTSALPLPAQPVDDPRVVLITGATSGIGQATALRAAAEGHDVVLVARREEKLREVARDCDEAGAASTLVVPADLSDDDAVAAMVATVLESHERIDTVLHCAGVVSYGRTEETSAQDFADVVSTNLLGTAAVARHVLPVLRRQRRGDLVVVGSLLGYIAVPEMTPYVVSKWGVRALVRQLRIENVDLPQVRISHVSPGSVDTPIYDNALDSAGAVNTPPPPSISPERVARVVLAQVGSRRATRQTALSNYGLMAVFTLAPAAAYDRLVGPLFQLASRRKSGGDDAGTEGAA</sequence>
<comment type="similarity">
    <text evidence="1">Belongs to the short-chain dehydrogenases/reductases (SDR) family.</text>
</comment>
<keyword evidence="2 4" id="KW-0560">Oxidoreductase</keyword>
<dbReference type="SMART" id="SM00822">
    <property type="entry name" value="PKS_KR"/>
    <property type="match status" value="1"/>
</dbReference>
<accession>A0ABT8TQ55</accession>
<gene>
    <name evidence="4" type="ORF">QWJ41_06475</name>
</gene>
<organism evidence="4 5">
    <name type="scientific">Nocardioides cremeus</name>
    <dbReference type="NCBI Taxonomy" id="3058044"/>
    <lineage>
        <taxon>Bacteria</taxon>
        <taxon>Bacillati</taxon>
        <taxon>Actinomycetota</taxon>
        <taxon>Actinomycetes</taxon>
        <taxon>Propionibacteriales</taxon>
        <taxon>Nocardioidaceae</taxon>
        <taxon>Nocardioides</taxon>
    </lineage>
</organism>
<dbReference type="InterPro" id="IPR020904">
    <property type="entry name" value="Sc_DH/Rdtase_CS"/>
</dbReference>
<dbReference type="Proteomes" id="UP001168363">
    <property type="component" value="Unassembled WGS sequence"/>
</dbReference>
<keyword evidence="5" id="KW-1185">Reference proteome</keyword>
<evidence type="ECO:0000313" key="4">
    <source>
        <dbReference type="EMBL" id="MDO3395353.1"/>
    </source>
</evidence>
<dbReference type="InterPro" id="IPR057326">
    <property type="entry name" value="KR_dom"/>
</dbReference>
<dbReference type="PANTHER" id="PTHR44196:SF1">
    <property type="entry name" value="DEHYDROGENASE_REDUCTASE SDR FAMILY MEMBER 7B"/>
    <property type="match status" value="1"/>
</dbReference>
<evidence type="ECO:0000256" key="1">
    <source>
        <dbReference type="ARBA" id="ARBA00006484"/>
    </source>
</evidence>
<name>A0ABT8TQ55_9ACTN</name>
<dbReference type="PROSITE" id="PS00061">
    <property type="entry name" value="ADH_SHORT"/>
    <property type="match status" value="1"/>
</dbReference>
<proteinExistence type="inferred from homology"/>
<dbReference type="PRINTS" id="PR00081">
    <property type="entry name" value="GDHRDH"/>
</dbReference>